<dbReference type="EMBL" id="BDGJ01000168">
    <property type="protein sequence ID" value="GAW93740.1"/>
    <property type="molecule type" value="Genomic_DNA"/>
</dbReference>
<evidence type="ECO:0000313" key="7">
    <source>
        <dbReference type="EMBL" id="GAW93740.1"/>
    </source>
</evidence>
<evidence type="ECO:0000256" key="2">
    <source>
        <dbReference type="ARBA" id="ARBA00022448"/>
    </source>
</evidence>
<feature type="domain" description="ABC transporter" evidence="6">
    <location>
        <begin position="18"/>
        <end position="246"/>
    </location>
</feature>
<protein>
    <submittedName>
        <fullName evidence="7">Heme ABC transporter ATP-binding protein CcmA</fullName>
    </submittedName>
</protein>
<dbReference type="RefSeq" id="WP_088554815.1">
    <property type="nucleotide sequence ID" value="NZ_BDGJ01000168.1"/>
</dbReference>
<dbReference type="InterPro" id="IPR050763">
    <property type="entry name" value="ABC_transporter_ATP-binding"/>
</dbReference>
<dbReference type="InterPro" id="IPR005895">
    <property type="entry name" value="ABC_transptr_haem_export_CcmA"/>
</dbReference>
<keyword evidence="4" id="KW-0201">Cytochrome c-type biogenesis</keyword>
<keyword evidence="3" id="KW-0547">Nucleotide-binding</keyword>
<dbReference type="InterPro" id="IPR003593">
    <property type="entry name" value="AAA+_ATPase"/>
</dbReference>
<dbReference type="InterPro" id="IPR003439">
    <property type="entry name" value="ABC_transporter-like_ATP-bd"/>
</dbReference>
<sequence>MLSLSSRNWPGRREGPIITASNLTKKIGSKTILQDINLEIHSGEFVTILGPNGAGKTTLLKILSLLLQPTSGELLINGNKVGDNAIKLRRQIGVISHHTFLYDNLTAYENLLFYGKMYGVTNLKERIQEVIEEVGLEYCLADPVRTFSRGMQQRLSIARAIIHNPSILFLDEPYTGLDQHAIGILNRVLARLANEDRTIFLITHNFEEALKLSNRVVILVKGKIVYQGETQQLTAEQFKQLYLEYVEGAG</sequence>
<dbReference type="PROSITE" id="PS50893">
    <property type="entry name" value="ABC_TRANSPORTER_2"/>
    <property type="match status" value="1"/>
</dbReference>
<dbReference type="PANTHER" id="PTHR42711:SF5">
    <property type="entry name" value="ABC TRANSPORTER ATP-BINDING PROTEIN NATA"/>
    <property type="match status" value="1"/>
</dbReference>
<comment type="caution">
    <text evidence="7">The sequence shown here is derived from an EMBL/GenBank/DDBJ whole genome shotgun (WGS) entry which is preliminary data.</text>
</comment>
<keyword evidence="2" id="KW-0813">Transport</keyword>
<evidence type="ECO:0000259" key="6">
    <source>
        <dbReference type="PROSITE" id="PS50893"/>
    </source>
</evidence>
<dbReference type="InterPro" id="IPR027417">
    <property type="entry name" value="P-loop_NTPase"/>
</dbReference>
<dbReference type="GO" id="GO:0017004">
    <property type="term" value="P:cytochrome complex assembly"/>
    <property type="evidence" value="ECO:0007669"/>
    <property type="project" value="UniProtKB-KW"/>
</dbReference>
<keyword evidence="5 7" id="KW-0067">ATP-binding</keyword>
<dbReference type="GO" id="GO:0022857">
    <property type="term" value="F:transmembrane transporter activity"/>
    <property type="evidence" value="ECO:0007669"/>
    <property type="project" value="InterPro"/>
</dbReference>
<organism evidence="7 8">
    <name type="scientific">Calderihabitans maritimus</name>
    <dbReference type="NCBI Taxonomy" id="1246530"/>
    <lineage>
        <taxon>Bacteria</taxon>
        <taxon>Bacillati</taxon>
        <taxon>Bacillota</taxon>
        <taxon>Clostridia</taxon>
        <taxon>Neomoorellales</taxon>
        <taxon>Calderihabitantaceae</taxon>
        <taxon>Calderihabitans</taxon>
    </lineage>
</organism>
<dbReference type="GO" id="GO:0005524">
    <property type="term" value="F:ATP binding"/>
    <property type="evidence" value="ECO:0007669"/>
    <property type="project" value="UniProtKB-KW"/>
</dbReference>
<evidence type="ECO:0000256" key="4">
    <source>
        <dbReference type="ARBA" id="ARBA00022748"/>
    </source>
</evidence>
<name>A0A1Z5HWS8_9FIRM</name>
<gene>
    <name evidence="7" type="ORF">KKC1_28680</name>
</gene>
<dbReference type="Proteomes" id="UP000197032">
    <property type="component" value="Unassembled WGS sequence"/>
</dbReference>
<proteinExistence type="inferred from homology"/>
<accession>A0A1Z5HWS8</accession>
<dbReference type="SUPFAM" id="SSF52540">
    <property type="entry name" value="P-loop containing nucleoside triphosphate hydrolases"/>
    <property type="match status" value="1"/>
</dbReference>
<dbReference type="Pfam" id="PF00005">
    <property type="entry name" value="ABC_tran"/>
    <property type="match status" value="1"/>
</dbReference>
<dbReference type="Gene3D" id="3.40.50.300">
    <property type="entry name" value="P-loop containing nucleotide triphosphate hydrolases"/>
    <property type="match status" value="1"/>
</dbReference>
<dbReference type="AlphaFoldDB" id="A0A1Z5HWS8"/>
<dbReference type="SMART" id="SM00382">
    <property type="entry name" value="AAA"/>
    <property type="match status" value="1"/>
</dbReference>
<evidence type="ECO:0000256" key="5">
    <source>
        <dbReference type="ARBA" id="ARBA00022840"/>
    </source>
</evidence>
<dbReference type="PANTHER" id="PTHR42711">
    <property type="entry name" value="ABC TRANSPORTER ATP-BINDING PROTEIN"/>
    <property type="match status" value="1"/>
</dbReference>
<dbReference type="NCBIfam" id="TIGR01189">
    <property type="entry name" value="ccmA"/>
    <property type="match status" value="1"/>
</dbReference>
<keyword evidence="8" id="KW-1185">Reference proteome</keyword>
<comment type="similarity">
    <text evidence="1">Belongs to the ABC transporter superfamily.</text>
</comment>
<evidence type="ECO:0000256" key="1">
    <source>
        <dbReference type="ARBA" id="ARBA00005417"/>
    </source>
</evidence>
<dbReference type="OrthoDB" id="9804819at2"/>
<dbReference type="GO" id="GO:0016887">
    <property type="term" value="F:ATP hydrolysis activity"/>
    <property type="evidence" value="ECO:0007669"/>
    <property type="project" value="InterPro"/>
</dbReference>
<reference evidence="8" key="1">
    <citation type="journal article" date="2017" name="Appl. Environ. Microbiol.">
        <title>Genomic analysis of Calderihabitans maritimus KKC1, a thermophilic hydrogenogenic carboxydotrophic bacterium isolated from marine sediment.</title>
        <authorList>
            <person name="Omae K."/>
            <person name="Yoneda Y."/>
            <person name="Fukuyama Y."/>
            <person name="Yoshida T."/>
            <person name="Sako Y."/>
        </authorList>
    </citation>
    <scope>NUCLEOTIDE SEQUENCE [LARGE SCALE GENOMIC DNA]</scope>
    <source>
        <strain evidence="8">KKC1</strain>
    </source>
</reference>
<evidence type="ECO:0000256" key="3">
    <source>
        <dbReference type="ARBA" id="ARBA00022741"/>
    </source>
</evidence>
<evidence type="ECO:0000313" key="8">
    <source>
        <dbReference type="Proteomes" id="UP000197032"/>
    </source>
</evidence>